<sequence>MILKSFLLGNLLSLCMKIINSVVVVGLYYGFLTTFSVGPSYLFLLRARVMEEGTEKEVSATTGFITGQLMMFISIYYAPLHLALGRPHTITVLVLPYLLFHFFWNNHKNLFDYGSTTRNSMRNLSIQCVFLNNIIFQLFNHFILPSSTLTRLVNIYMFRCNNKMLFVTSSFVGWLIGHILFMKWVGLVLVWIRQNHSIRSNKYFVSELRNSMARIFSILLFITCVYYLGRMPSPIVTKKLKETSETEEGGESEEESDVETTSETKETKHEQGGSTEEDPSLCSEEKEDPDKIDETEEIRVNGKEKTKDEFYFHFKETCYKDSPVYEDSYLDGYQDNWELGRLKEQKNKKTYLRFEKPFITFLFDYKRWNRPFRYIKNDRFENSVRNEMSQYFFYTCPSDGKQIISFTYPPSLSTFSEMIERKISLYTMEKLGHESLYNSWVYTNEQKKYNLRNALINRINVLEKGNGSLVLDVFEKRTRLYNDENEQECLLKTYDPFLNGPYRGTIKKLYSCVNVKDLSISKEDSIESKEDSIESKEDSIESKEDSIEIFLVNKIHDLFPNSSQKFEHQKNLFNRELLLNDIGNSLTSIGEFSFESEPSFNLKDFFYLLTEQRIIDSENKEKSFKFVFDVIRTYPNDQTTIGIEEISKKVSRWSYKLTDDFEELEEENEEESTEDHEIRSRKSKTVVIYTDNNQNINSVTSSNNTSNSDQEEEVSLIRYSQQSDFRRNIIKGSMRAQRRKTVTWEMFQANVHSPLFLDRIDKIFFFSSFYISEITNIIFRNWVGRESELKMNYFEEKEAKDKDKKEENDRITISETWDTIIFAQAIRGAMLLTQSFLRKYMILPLLIIAKNMGRMLLFQFPEWYEDLKEWNREMHVKCTYNGVQLSETEFPQNWLTDGIQIKIIFPFCLRPWRRSKVWSHHRDSMKKKKKKNYRFLTIWGMETELPFGSPRKQPSFFEPVFKELEKTIRKVKNKFFIILKFLKERIKWSLQISKKKHTRWIIKIVLVIKQIMKELEKINPILLFEFSKVKVYEPNENRKDSKINNNDNESTIQNRSMNWTNYLLIEKKTKDLSDKIITIRNQIKQITKDNKKRVLTYDYDDKRSESQKYIWHLFKINNIRLIRKSIFFLKSFIEKIYIDILLCTINIPRINAQLFFDSKKKMINKSIYNDETNQNTMNFISTIKRSFSNTNINNKNLNSHCDLSSLSQAYVFYKLSQTQLLNKYHLRSVLQNHGTYHYLNLRDKIEDYCIKRGIFNYKSRHNKIQKYGMNEWKNWLKGHYQYNLSQTKWYQLEPKKWRNRVNQRRTIQNKDSIKMKLDSYKKEKINHYMKENYYAVDSLENQKEKWKKHYKYDLLSQKYMNYGNKKDKDLYIYGSKFKVNGNQEIPYSYNFNTLKPDSFYVLINPAISDYLEERYIINTNPNLDRKYFNWRILHFCIRKNIDIETWTNTHVGTKINNNTKTETNKYQKIKKKDISIHQEINPSNQKRNFFDWIGMNQERFYRNRKISNLKSWLFTEFMLLFYTYKIQPWIIPIKLLLLDFQRNKNSSQNLNKNITVNKKKNPHLLSNQKEYLELENSNQEKNEQQGQSGLGSDLRKQNKKKDVEEDYARSDIKKRRKKKKSKSNKEAELDFFLKKFFIFQLRWDDPLNQIMINNIKVYCILLRMTNPKEIAISSIQREEIRLDVMLIQKDLALTELIKKGIFIIEPIRLFIKRDGQFIIYQTISISLVDKSKEQTETNRKRIKKRYVDKNNFDRSIRQHSNMLVNEKKNPYNFLVPENILSPIRRREFRILICFNFWNWNILDINLVFFKENKIRNCGQFLNEDKHLNRDANKFIKFKLLLWPNYRLEDLACMNRYWFDTNNGSRFSMSRIHMYPKLRIS</sequence>
<dbReference type="GO" id="GO:0015031">
    <property type="term" value="P:protein transport"/>
    <property type="evidence" value="ECO:0007669"/>
    <property type="project" value="UniProtKB-KW"/>
</dbReference>
<protein>
    <recommendedName>
        <fullName evidence="1">Protein TIC 214</fullName>
    </recommendedName>
    <alternativeName>
        <fullName evidence="1">Translocon at the inner envelope membrane of chloroplasts 214</fullName>
    </alternativeName>
</protein>
<feature type="region of interest" description="Disordered" evidence="3">
    <location>
        <begin position="240"/>
        <end position="299"/>
    </location>
</feature>
<feature type="transmembrane region" description="Helical" evidence="1">
    <location>
        <begin position="84"/>
        <end position="104"/>
    </location>
</feature>
<geneLocation type="chloroplast" evidence="4"/>
<name>A0A0G2RC17_9LILI</name>
<evidence type="ECO:0000256" key="1">
    <source>
        <dbReference type="RuleBase" id="RU364085"/>
    </source>
</evidence>
<evidence type="ECO:0000256" key="2">
    <source>
        <dbReference type="SAM" id="Coils"/>
    </source>
</evidence>
<comment type="function">
    <text evidence="1">Involved in protein precursor import into chloroplasts. May be part of an intermediate translocation complex acting as a protein-conducting channel at the inner envelope.</text>
</comment>
<feature type="compositionally biased region" description="Acidic residues" evidence="3">
    <location>
        <begin position="275"/>
        <end position="296"/>
    </location>
</feature>
<evidence type="ECO:0000313" key="4">
    <source>
        <dbReference type="EMBL" id="AIW56562.1"/>
    </source>
</evidence>
<feature type="transmembrane region" description="Helical" evidence="1">
    <location>
        <begin position="124"/>
        <end position="144"/>
    </location>
</feature>
<keyword evidence="1" id="KW-1001">Plastid inner membrane</keyword>
<keyword evidence="1" id="KW-0813">Transport</keyword>
<keyword evidence="1 4" id="KW-0150">Chloroplast</keyword>
<feature type="transmembrane region" description="Helical" evidence="1">
    <location>
        <begin position="164"/>
        <end position="192"/>
    </location>
</feature>
<feature type="transmembrane region" description="Helical" evidence="1">
    <location>
        <begin position="212"/>
        <end position="229"/>
    </location>
</feature>
<feature type="compositionally biased region" description="Acidic residues" evidence="3">
    <location>
        <begin position="245"/>
        <end position="260"/>
    </location>
</feature>
<dbReference type="PANTHER" id="PTHR33163:SF40">
    <property type="entry name" value="PROTEIN TIC 214"/>
    <property type="match status" value="1"/>
</dbReference>
<evidence type="ECO:0000256" key="3">
    <source>
        <dbReference type="SAM" id="MobiDB-lite"/>
    </source>
</evidence>
<dbReference type="GeneID" id="24419001"/>
<feature type="compositionally biased region" description="Basic and acidic residues" evidence="3">
    <location>
        <begin position="1593"/>
        <end position="1611"/>
    </location>
</feature>
<accession>A0A0G2RC17</accession>
<feature type="region of interest" description="Disordered" evidence="3">
    <location>
        <begin position="1577"/>
        <end position="1620"/>
    </location>
</feature>
<feature type="coiled-coil region" evidence="2">
    <location>
        <begin position="654"/>
        <end position="681"/>
    </location>
</feature>
<proteinExistence type="inferred from homology"/>
<keyword evidence="1 4" id="KW-0934">Plastid</keyword>
<gene>
    <name evidence="4" type="primary">ycf1</name>
    <name evidence="1" type="synonym">TIC214</name>
</gene>
<feature type="transmembrane region" description="Helical" evidence="1">
    <location>
        <begin position="27"/>
        <end position="46"/>
    </location>
</feature>
<dbReference type="PANTHER" id="PTHR33163">
    <property type="entry name" value="PROTEIN TIC 214-RELATED"/>
    <property type="match status" value="1"/>
</dbReference>
<dbReference type="GO" id="GO:0009706">
    <property type="term" value="C:chloroplast inner membrane"/>
    <property type="evidence" value="ECO:0007669"/>
    <property type="project" value="UniProtKB-SubCell"/>
</dbReference>
<keyword evidence="1" id="KW-1133">Transmembrane helix</keyword>
<dbReference type="RefSeq" id="YP_009142008.1">
    <property type="nucleotide sequence ID" value="NC_027159.1"/>
</dbReference>
<dbReference type="InterPro" id="IPR008896">
    <property type="entry name" value="TIC214"/>
</dbReference>
<dbReference type="EMBL" id="KM078036">
    <property type="protein sequence ID" value="AIW56562.1"/>
    <property type="molecule type" value="Genomic_DNA"/>
</dbReference>
<feature type="compositionally biased region" description="Basic and acidic residues" evidence="3">
    <location>
        <begin position="262"/>
        <end position="271"/>
    </location>
</feature>
<comment type="subcellular location">
    <subcellularLocation>
        <location evidence="1">Plastid</location>
        <location evidence="1">Chloroplast inner membrane</location>
    </subcellularLocation>
</comment>
<keyword evidence="1" id="KW-0472">Membrane</keyword>
<keyword evidence="1" id="KW-0812">Transmembrane</keyword>
<comment type="similarity">
    <text evidence="1">Belongs to the TIC214 family.</text>
</comment>
<dbReference type="Pfam" id="PF05758">
    <property type="entry name" value="Ycf1"/>
    <property type="match status" value="1"/>
</dbReference>
<reference evidence="4" key="1">
    <citation type="submission" date="2014-07" db="EMBL/GenBank/DDBJ databases">
        <title>Comparative analysis of complete chloroplast genome sequeces of five tribes in Melanthiaceae.</title>
        <authorList>
            <person name="Do K.H.D."/>
            <person name="Kim J."/>
            <person name="Kim J.-H."/>
        </authorList>
    </citation>
    <scope>NUCLEOTIDE SEQUENCE</scope>
</reference>
<organism evidence="4">
    <name type="scientific">Helonias koreana</name>
    <dbReference type="NCBI Taxonomy" id="229473"/>
    <lineage>
        <taxon>Eukaryota</taxon>
        <taxon>Viridiplantae</taxon>
        <taxon>Streptophyta</taxon>
        <taxon>Embryophyta</taxon>
        <taxon>Tracheophyta</taxon>
        <taxon>Spermatophyta</taxon>
        <taxon>Magnoliopsida</taxon>
        <taxon>Liliopsida</taxon>
        <taxon>Liliales</taxon>
        <taxon>Melanthiaceae</taxon>
        <taxon>Helonias</taxon>
    </lineage>
</organism>
<feature type="transmembrane region" description="Helical" evidence="1">
    <location>
        <begin position="58"/>
        <end position="78"/>
    </location>
</feature>
<keyword evidence="2" id="KW-0175">Coiled coil</keyword>
<comment type="subunit">
    <text evidence="1">Part of the Tic complex.</text>
</comment>
<keyword evidence="1" id="KW-0653">Protein transport</keyword>